<protein>
    <submittedName>
        <fullName evidence="7">MFS transporter</fullName>
    </submittedName>
</protein>
<feature type="transmembrane region" description="Helical" evidence="6">
    <location>
        <begin position="129"/>
        <end position="148"/>
    </location>
</feature>
<comment type="subcellular location">
    <subcellularLocation>
        <location evidence="1">Cell membrane</location>
        <topology evidence="1">Multi-pass membrane protein</topology>
    </subcellularLocation>
</comment>
<keyword evidence="4 6" id="KW-1133">Transmembrane helix</keyword>
<dbReference type="Gene3D" id="1.20.1250.20">
    <property type="entry name" value="MFS general substrate transporter like domains"/>
    <property type="match status" value="1"/>
</dbReference>
<feature type="transmembrane region" description="Helical" evidence="6">
    <location>
        <begin position="95"/>
        <end position="117"/>
    </location>
</feature>
<evidence type="ECO:0000313" key="8">
    <source>
        <dbReference type="Proteomes" id="UP000322822"/>
    </source>
</evidence>
<proteinExistence type="predicted"/>
<evidence type="ECO:0000256" key="5">
    <source>
        <dbReference type="ARBA" id="ARBA00023136"/>
    </source>
</evidence>
<dbReference type="GO" id="GO:0022857">
    <property type="term" value="F:transmembrane transporter activity"/>
    <property type="evidence" value="ECO:0007669"/>
    <property type="project" value="TreeGrafter"/>
</dbReference>
<dbReference type="PANTHER" id="PTHR43124">
    <property type="entry name" value="PURINE EFFLUX PUMP PBUE"/>
    <property type="match status" value="1"/>
</dbReference>
<name>A0A5P2HAH1_9BURK</name>
<dbReference type="Proteomes" id="UP000322822">
    <property type="component" value="Chromosome 2"/>
</dbReference>
<dbReference type="SUPFAM" id="SSF103473">
    <property type="entry name" value="MFS general substrate transporter"/>
    <property type="match status" value="2"/>
</dbReference>
<gene>
    <name evidence="7" type="ORF">FOB72_23920</name>
</gene>
<evidence type="ECO:0000313" key="7">
    <source>
        <dbReference type="EMBL" id="QET05101.1"/>
    </source>
</evidence>
<dbReference type="EMBL" id="CP044067">
    <property type="protein sequence ID" value="QET05101.1"/>
    <property type="molecule type" value="Genomic_DNA"/>
</dbReference>
<dbReference type="InterPro" id="IPR036259">
    <property type="entry name" value="MFS_trans_sf"/>
</dbReference>
<feature type="transmembrane region" description="Helical" evidence="6">
    <location>
        <begin position="168"/>
        <end position="189"/>
    </location>
</feature>
<dbReference type="AlphaFoldDB" id="A0A5P2HAH1"/>
<dbReference type="GO" id="GO:0005886">
    <property type="term" value="C:plasma membrane"/>
    <property type="evidence" value="ECO:0007669"/>
    <property type="project" value="UniProtKB-SubCell"/>
</dbReference>
<feature type="transmembrane region" description="Helical" evidence="6">
    <location>
        <begin position="237"/>
        <end position="257"/>
    </location>
</feature>
<evidence type="ECO:0000256" key="4">
    <source>
        <dbReference type="ARBA" id="ARBA00022989"/>
    </source>
</evidence>
<accession>A0A5P2HAH1</accession>
<evidence type="ECO:0000256" key="1">
    <source>
        <dbReference type="ARBA" id="ARBA00004651"/>
    </source>
</evidence>
<dbReference type="OrthoDB" id="8579878at2"/>
<keyword evidence="3 6" id="KW-0812">Transmembrane</keyword>
<evidence type="ECO:0000256" key="2">
    <source>
        <dbReference type="ARBA" id="ARBA00022475"/>
    </source>
</evidence>
<reference evidence="7 8" key="1">
    <citation type="submission" date="2019-09" db="EMBL/GenBank/DDBJ databases">
        <title>FDA dAtabase for Regulatory Grade micrObial Sequences (FDA-ARGOS): Supporting development and validation of Infectious Disease Dx tests.</title>
        <authorList>
            <person name="Sciortino C."/>
            <person name="Tallon L."/>
            <person name="Sadzewicz L."/>
            <person name="Vavikolanu K."/>
            <person name="Mehta A."/>
            <person name="Aluvathingal J."/>
            <person name="Nadendla S."/>
            <person name="Nandy P."/>
            <person name="Geyer C."/>
            <person name="Yan Y."/>
            <person name="Sichtig H."/>
        </authorList>
    </citation>
    <scope>NUCLEOTIDE SEQUENCE [LARGE SCALE GENOMIC DNA]</scope>
    <source>
        <strain evidence="7 8">FDAARGOS_664</strain>
    </source>
</reference>
<keyword evidence="2" id="KW-1003">Cell membrane</keyword>
<feature type="transmembrane region" description="Helical" evidence="6">
    <location>
        <begin position="209"/>
        <end position="231"/>
    </location>
</feature>
<dbReference type="RefSeq" id="WP_150375160.1">
    <property type="nucleotide sequence ID" value="NZ_CP044067.1"/>
</dbReference>
<sequence length="398" mass="42792">MTLRLAILVMTACGVVSDAILIAFYPQFFAMRYGVTDPIHVGAYVAAISIAVMLTLPLWARVARHVETMHLVVLTQGIAGLLGLASLGAETVAAYWAVTLLMFMTKSSYLLMFPYLMRVEPPDTHGATVGLLAVVVHLGGIFGAMAGGSLLQHLGPDACLLATAAGDFVQMALCIHLIRAGKIVGVLGADPPTSMTDARRPTLPRVLRLSALMLVFDFSAYLVRPFFSVYWEAATGIGSQTLTGLVFAIPGLMALLVLSMDRRARGDTASTALHLLLGTAGLMLQAAPWPPAMLIGRCLFGIALFRVSVRLDVTLFRVSTPHAYARDFSIANGFQNLGVLLSSFCAGVVVDRFGTAMPFLIAAAGLLLTATLNHRLFRIDRFRTPRHRPPTCRTEHVT</sequence>
<dbReference type="PANTHER" id="PTHR43124:SF3">
    <property type="entry name" value="CHLORAMPHENICOL EFFLUX PUMP RV0191"/>
    <property type="match status" value="1"/>
</dbReference>
<keyword evidence="5 6" id="KW-0472">Membrane</keyword>
<feature type="transmembrane region" description="Helical" evidence="6">
    <location>
        <begin position="71"/>
        <end position="89"/>
    </location>
</feature>
<feature type="transmembrane region" description="Helical" evidence="6">
    <location>
        <begin position="356"/>
        <end position="377"/>
    </location>
</feature>
<feature type="transmembrane region" description="Helical" evidence="6">
    <location>
        <begin position="41"/>
        <end position="59"/>
    </location>
</feature>
<feature type="transmembrane region" description="Helical" evidence="6">
    <location>
        <begin position="7"/>
        <end position="29"/>
    </location>
</feature>
<organism evidence="7 8">
    <name type="scientific">Cupriavidus pauculus</name>
    <dbReference type="NCBI Taxonomy" id="82633"/>
    <lineage>
        <taxon>Bacteria</taxon>
        <taxon>Pseudomonadati</taxon>
        <taxon>Pseudomonadota</taxon>
        <taxon>Betaproteobacteria</taxon>
        <taxon>Burkholderiales</taxon>
        <taxon>Burkholderiaceae</taxon>
        <taxon>Cupriavidus</taxon>
    </lineage>
</organism>
<evidence type="ECO:0000256" key="3">
    <source>
        <dbReference type="ARBA" id="ARBA00022692"/>
    </source>
</evidence>
<evidence type="ECO:0000256" key="6">
    <source>
        <dbReference type="SAM" id="Phobius"/>
    </source>
</evidence>
<feature type="transmembrane region" description="Helical" evidence="6">
    <location>
        <begin position="330"/>
        <end position="350"/>
    </location>
</feature>
<dbReference type="InterPro" id="IPR050189">
    <property type="entry name" value="MFS_Efflux_Transporters"/>
</dbReference>